<dbReference type="RefSeq" id="WP_058285538.1">
    <property type="nucleotide sequence ID" value="NZ_CP041159.1"/>
</dbReference>
<dbReference type="Proteomes" id="UP000051326">
    <property type="component" value="Unassembled WGS sequence"/>
</dbReference>
<evidence type="ECO:0000313" key="4">
    <source>
        <dbReference type="Proteomes" id="UP001058514"/>
    </source>
</evidence>
<accession>A0A0P1H807</accession>
<proteinExistence type="predicted"/>
<organism evidence="1 3">
    <name type="scientific">Leisingera aquaemixtae</name>
    <dbReference type="NCBI Taxonomy" id="1396826"/>
    <lineage>
        <taxon>Bacteria</taxon>
        <taxon>Pseudomonadati</taxon>
        <taxon>Pseudomonadota</taxon>
        <taxon>Alphaproteobacteria</taxon>
        <taxon>Rhodobacterales</taxon>
        <taxon>Roseobacteraceae</taxon>
        <taxon>Leisingera</taxon>
    </lineage>
</organism>
<evidence type="ECO:0000313" key="3">
    <source>
        <dbReference type="Proteomes" id="UP000051326"/>
    </source>
</evidence>
<evidence type="ECO:0000313" key="1">
    <source>
        <dbReference type="EMBL" id="CUH99374.1"/>
    </source>
</evidence>
<dbReference type="EMBL" id="CP081051">
    <property type="protein sequence ID" value="UWQ42277.1"/>
    <property type="molecule type" value="Genomic_DNA"/>
</dbReference>
<name>A0A0P1H807_9RHOB</name>
<reference evidence="1 3" key="1">
    <citation type="submission" date="2015-09" db="EMBL/GenBank/DDBJ databases">
        <authorList>
            <consortium name="Swine Surveillance"/>
        </authorList>
    </citation>
    <scope>NUCLEOTIDE SEQUENCE [LARGE SCALE GENOMIC DNA]</scope>
    <source>
        <strain evidence="1 3">CECT 8399</strain>
    </source>
</reference>
<protein>
    <submittedName>
        <fullName evidence="1">Uncharacterized protein</fullName>
    </submittedName>
</protein>
<dbReference type="EMBL" id="CYSR01000014">
    <property type="protein sequence ID" value="CUH99374.1"/>
    <property type="molecule type" value="Genomic_DNA"/>
</dbReference>
<reference evidence="2" key="2">
    <citation type="submission" date="2021-08" db="EMBL/GenBank/DDBJ databases">
        <authorList>
            <person name="Nwanade C."/>
            <person name="Wang M."/>
            <person name="Masoudi A."/>
            <person name="Yu Z."/>
            <person name="Liu J."/>
        </authorList>
    </citation>
    <scope>NUCLEOTIDE SEQUENCE</scope>
    <source>
        <strain evidence="2">S166</strain>
    </source>
</reference>
<dbReference type="Proteomes" id="UP001058514">
    <property type="component" value="Chromosome"/>
</dbReference>
<keyword evidence="4" id="KW-1185">Reference proteome</keyword>
<sequence length="71" mass="8002">MPQYNDMFELSVADMELIETALQTARDALSESLPAAGSGEEDTLRRIHDLLGRLHNQKIFYYPKGKVYVSG</sequence>
<dbReference type="AlphaFoldDB" id="A0A0P1H807"/>
<evidence type="ECO:0000313" key="2">
    <source>
        <dbReference type="EMBL" id="UWQ42277.1"/>
    </source>
</evidence>
<gene>
    <name evidence="2" type="ORF">K3718_04070</name>
    <name evidence="1" type="ORF">PHA8399_01493</name>
</gene>